<protein>
    <submittedName>
        <fullName evidence="1">Uncharacterized protein</fullName>
    </submittedName>
</protein>
<evidence type="ECO:0000313" key="1">
    <source>
        <dbReference type="EMBL" id="HIS47170.1"/>
    </source>
</evidence>
<proteinExistence type="predicted"/>
<dbReference type="EMBL" id="DVIT01000024">
    <property type="protein sequence ID" value="HIS47170.1"/>
    <property type="molecule type" value="Genomic_DNA"/>
</dbReference>
<comment type="caution">
    <text evidence="1">The sequence shown here is derived from an EMBL/GenBank/DDBJ whole genome shotgun (WGS) entry which is preliminary data.</text>
</comment>
<reference evidence="1" key="1">
    <citation type="submission" date="2020-10" db="EMBL/GenBank/DDBJ databases">
        <authorList>
            <person name="Gilroy R."/>
        </authorList>
    </citation>
    <scope>NUCLEOTIDE SEQUENCE</scope>
    <source>
        <strain evidence="1">CHK178-757</strain>
    </source>
</reference>
<dbReference type="AlphaFoldDB" id="A0A9D1F4H7"/>
<gene>
    <name evidence="1" type="ORF">IAB46_06365</name>
</gene>
<dbReference type="Proteomes" id="UP000823927">
    <property type="component" value="Unassembled WGS sequence"/>
</dbReference>
<reference evidence="1" key="2">
    <citation type="journal article" date="2021" name="PeerJ">
        <title>Extensive microbial diversity within the chicken gut microbiome revealed by metagenomics and culture.</title>
        <authorList>
            <person name="Gilroy R."/>
            <person name="Ravi A."/>
            <person name="Getino M."/>
            <person name="Pursley I."/>
            <person name="Horton D.L."/>
            <person name="Alikhan N.F."/>
            <person name="Baker D."/>
            <person name="Gharbi K."/>
            <person name="Hall N."/>
            <person name="Watson M."/>
            <person name="Adriaenssens E.M."/>
            <person name="Foster-Nyarko E."/>
            <person name="Jarju S."/>
            <person name="Secka A."/>
            <person name="Antonio M."/>
            <person name="Oren A."/>
            <person name="Chaudhuri R.R."/>
            <person name="La Ragione R."/>
            <person name="Hildebrand F."/>
            <person name="Pallen M.J."/>
        </authorList>
    </citation>
    <scope>NUCLEOTIDE SEQUENCE</scope>
    <source>
        <strain evidence="1">CHK178-757</strain>
    </source>
</reference>
<evidence type="ECO:0000313" key="2">
    <source>
        <dbReference type="Proteomes" id="UP000823927"/>
    </source>
</evidence>
<organism evidence="1 2">
    <name type="scientific">Candidatus Scybalocola faecigallinarum</name>
    <dbReference type="NCBI Taxonomy" id="2840941"/>
    <lineage>
        <taxon>Bacteria</taxon>
        <taxon>Bacillati</taxon>
        <taxon>Bacillota</taxon>
        <taxon>Clostridia</taxon>
        <taxon>Lachnospirales</taxon>
        <taxon>Lachnospiraceae</taxon>
        <taxon>Lachnospiraceae incertae sedis</taxon>
        <taxon>Candidatus Scybalocola (ex Gilroy et al. 2021)</taxon>
    </lineage>
</organism>
<accession>A0A9D1F4H7</accession>
<name>A0A9D1F4H7_9FIRM</name>
<sequence length="78" mass="8952">MDNVLKQLKKDVEQYEKMNACEPDYVILGWDLAYEVRRMKDVYKCTLSREYVYGIPVLETNITGVLALGTRCGSVEDA</sequence>